<evidence type="ECO:0000259" key="6">
    <source>
        <dbReference type="PROSITE" id="PS50089"/>
    </source>
</evidence>
<comment type="caution">
    <text evidence="7">The sequence shown here is derived from an EMBL/GenBank/DDBJ whole genome shotgun (WGS) entry which is preliminary data.</text>
</comment>
<dbReference type="Pfam" id="PF13920">
    <property type="entry name" value="zf-C3HC4_3"/>
    <property type="match status" value="1"/>
</dbReference>
<accession>A0ABQ7YVV4</accession>
<reference evidence="7 8" key="1">
    <citation type="submission" date="2021-05" db="EMBL/GenBank/DDBJ databases">
        <title>Genome Assembly of Synthetic Allotetraploid Brassica napus Reveals Homoeologous Exchanges between Subgenomes.</title>
        <authorList>
            <person name="Davis J.T."/>
        </authorList>
    </citation>
    <scope>NUCLEOTIDE SEQUENCE [LARGE SCALE GENOMIC DNA]</scope>
    <source>
        <strain evidence="8">cv. Da-Ae</strain>
        <tissue evidence="7">Seedling</tissue>
    </source>
</reference>
<dbReference type="Gene3D" id="3.30.40.10">
    <property type="entry name" value="Zinc/RING finger domain, C3HC4 (zinc finger)"/>
    <property type="match status" value="1"/>
</dbReference>
<dbReference type="PANTHER" id="PTHR42647:SF10">
    <property type="entry name" value="F2G19.2"/>
    <property type="match status" value="1"/>
</dbReference>
<evidence type="ECO:0000256" key="3">
    <source>
        <dbReference type="ARBA" id="ARBA00022833"/>
    </source>
</evidence>
<evidence type="ECO:0000256" key="1">
    <source>
        <dbReference type="ARBA" id="ARBA00022723"/>
    </source>
</evidence>
<keyword evidence="5" id="KW-0175">Coiled coil</keyword>
<feature type="coiled-coil region" evidence="5">
    <location>
        <begin position="176"/>
        <end position="210"/>
    </location>
</feature>
<keyword evidence="1" id="KW-0479">Metal-binding</keyword>
<evidence type="ECO:0000313" key="8">
    <source>
        <dbReference type="Proteomes" id="UP000824890"/>
    </source>
</evidence>
<evidence type="ECO:0000256" key="5">
    <source>
        <dbReference type="SAM" id="Coils"/>
    </source>
</evidence>
<sequence length="739" mass="84106">MGHFSQPFHSMALPRHLDRHLQDSKNFRDFCGQISPELGFNSSTSLHDQSQHPPFHVAGFAPVVQFDGVEWNSFGRKRVKEMDFLENNSQISSIDFWQGRSVSTGLGLSLDSPPIGSALLPLVGDDVERELQRQDAEIDRFLKIQGDQLRHAVLDKIQRSQYKTVALMEERVVQKLREKDEELEMVNRTNKELEVRIEQLAMEAEAWQQRAKYNENMVAALNYNLERAHGRPRDSIEGCGDSEVDDTASCFNRRNGKMMCRFCGVREVCMLLLPCKHMCLCKECERNLSSCPLCQSSKFLGMEVYMFPRHLDRHLQDSKNFRDFCGQISPELGFNSSTSLHDQSQHPPFHVAGFAPVVQFDGVEWNSFGRKRAGPVSTGLGLSLDSPPIGSALLPLVGDDVERELQRQDAEIDRFLKIQVSSLQQIICYKVGCIDFVLSLTGDQLRHAVLDKIQRSQYKTVALMEERVVQKLQRRGLEMVNRTNKELEVRIEQLAMEAEAWQQRAKYNENMVAALNYNLERAHGRPRDSIEGCGDSEVDDTASCFNRRNGKMMCRFCGVREECERNLSSCPLCQSSKFLGMEYEDKINLLVPSALGMQDERVWLPEKSGEYTTKSGYALSKLPEAWQQRAKYNENMVAALNYNLERAHGRPRDSIEGCGDSEVDDTASCFNRRNGKMMCRFCGVREVCMLLLPCKHMECERNLSSCPLCQSSKFLGMEVYISRKPPGAKSLGPDLFTIC</sequence>
<dbReference type="InterPro" id="IPR013083">
    <property type="entry name" value="Znf_RING/FYVE/PHD"/>
</dbReference>
<gene>
    <name evidence="7" type="ORF">HID58_069434</name>
</gene>
<protein>
    <recommendedName>
        <fullName evidence="6">RING-type domain-containing protein</fullName>
    </recommendedName>
</protein>
<proteinExistence type="predicted"/>
<feature type="domain" description="RING-type" evidence="6">
    <location>
        <begin position="260"/>
        <end position="295"/>
    </location>
</feature>
<evidence type="ECO:0000313" key="7">
    <source>
        <dbReference type="EMBL" id="KAH0872072.1"/>
    </source>
</evidence>
<feature type="coiled-coil region" evidence="5">
    <location>
        <begin position="477"/>
        <end position="504"/>
    </location>
</feature>
<evidence type="ECO:0000256" key="4">
    <source>
        <dbReference type="PROSITE-ProRule" id="PRU00175"/>
    </source>
</evidence>
<keyword evidence="2 4" id="KW-0863">Zinc-finger</keyword>
<dbReference type="CDD" id="cd16649">
    <property type="entry name" value="mRING-HC-C3HC5_CGRF1-like"/>
    <property type="match status" value="1"/>
</dbReference>
<name>A0ABQ7YVV4_BRANA</name>
<dbReference type="EMBL" id="JAGKQM010000016">
    <property type="protein sequence ID" value="KAH0872072.1"/>
    <property type="molecule type" value="Genomic_DNA"/>
</dbReference>
<dbReference type="PROSITE" id="PS50089">
    <property type="entry name" value="ZF_RING_2"/>
    <property type="match status" value="1"/>
</dbReference>
<keyword evidence="8" id="KW-1185">Reference proteome</keyword>
<dbReference type="InterPro" id="IPR001841">
    <property type="entry name" value="Znf_RING"/>
</dbReference>
<organism evidence="7 8">
    <name type="scientific">Brassica napus</name>
    <name type="common">Rape</name>
    <dbReference type="NCBI Taxonomy" id="3708"/>
    <lineage>
        <taxon>Eukaryota</taxon>
        <taxon>Viridiplantae</taxon>
        <taxon>Streptophyta</taxon>
        <taxon>Embryophyta</taxon>
        <taxon>Tracheophyta</taxon>
        <taxon>Spermatophyta</taxon>
        <taxon>Magnoliopsida</taxon>
        <taxon>eudicotyledons</taxon>
        <taxon>Gunneridae</taxon>
        <taxon>Pentapetalae</taxon>
        <taxon>rosids</taxon>
        <taxon>malvids</taxon>
        <taxon>Brassicales</taxon>
        <taxon>Brassicaceae</taxon>
        <taxon>Brassiceae</taxon>
        <taxon>Brassica</taxon>
    </lineage>
</organism>
<dbReference type="PANTHER" id="PTHR42647">
    <property type="entry name" value="SBP (S-RIBONUCLEASE BINDING PROTEIN) FAMILY PROTEIN"/>
    <property type="match status" value="1"/>
</dbReference>
<dbReference type="Proteomes" id="UP000824890">
    <property type="component" value="Unassembled WGS sequence"/>
</dbReference>
<keyword evidence="3" id="KW-0862">Zinc</keyword>
<evidence type="ECO:0000256" key="2">
    <source>
        <dbReference type="ARBA" id="ARBA00022771"/>
    </source>
</evidence>